<dbReference type="RefSeq" id="WP_041064216.1">
    <property type="nucleotide sequence ID" value="NZ_AP012273.1"/>
</dbReference>
<keyword evidence="4" id="KW-1185">Reference proteome</keyword>
<keyword evidence="1" id="KW-0175">Coiled coil</keyword>
<dbReference type="AlphaFoldDB" id="A0A7U6GG85"/>
<dbReference type="KEGG" id="tbn:TBH_C0085"/>
<feature type="coiled-coil region" evidence="1">
    <location>
        <begin position="60"/>
        <end position="132"/>
    </location>
</feature>
<keyword evidence="2" id="KW-0812">Transmembrane</keyword>
<organism evidence="3 4">
    <name type="scientific">Thiolapillus brandeum</name>
    <dbReference type="NCBI Taxonomy" id="1076588"/>
    <lineage>
        <taxon>Bacteria</taxon>
        <taxon>Pseudomonadati</taxon>
        <taxon>Pseudomonadota</taxon>
        <taxon>Gammaproteobacteria</taxon>
        <taxon>Chromatiales</taxon>
        <taxon>Sedimenticolaceae</taxon>
        <taxon>Thiolapillus</taxon>
    </lineage>
</organism>
<gene>
    <name evidence="3" type="ORF">TBH_C0085</name>
</gene>
<feature type="transmembrane region" description="Helical" evidence="2">
    <location>
        <begin position="32"/>
        <end position="53"/>
    </location>
</feature>
<name>A0A7U6GG85_9GAMM</name>
<keyword evidence="3" id="KW-0489">Methyltransferase</keyword>
<dbReference type="Proteomes" id="UP000031631">
    <property type="component" value="Chromosome"/>
</dbReference>
<reference evidence="3 4" key="1">
    <citation type="journal article" date="2014" name="PLoS ONE">
        <title>Physiological and genomic features of a novel sulfur-oxidizing gammaproteobacterium belonging to a previously uncultivated symbiotic lineage isolated from a hydrothermal vent.</title>
        <authorList>
            <person name="Nunoura T."/>
            <person name="Takaki Y."/>
            <person name="Kazama H."/>
            <person name="Kakuta J."/>
            <person name="Shimamura S."/>
            <person name="Makita H."/>
            <person name="Hirai M."/>
            <person name="Miyazaki M."/>
            <person name="Takai K."/>
        </authorList>
    </citation>
    <scope>NUCLEOTIDE SEQUENCE [LARGE SCALE GENOMIC DNA]</scope>
    <source>
        <strain evidence="3 4">Hiromi1</strain>
    </source>
</reference>
<dbReference type="InterPro" id="IPR007470">
    <property type="entry name" value="HemX"/>
</dbReference>
<evidence type="ECO:0000313" key="3">
    <source>
        <dbReference type="EMBL" id="BAO43034.1"/>
    </source>
</evidence>
<sequence length="388" mass="43735">MNGRTEQRPTVVIDMAAEKEQQGTPGPGRATLVLAVLALLLTALGLGGGYYWWQQTRGDLERMNTRIQAAARLQQELQASLARAQELLTAQQQKLAAMNPGPLLEKRLGEARKSLEQQRKLMSAERTRMEKREVALRATVADLRKRLGNPGKGWMVAEAEYLLEIAQQRLALMHDADTALAALTEARQRLMDTGDDQWEALRQEIDRHMSLLKKYRANDRHALLHQLDALRPELARLQPRVLPEEVPATAPSRPTSADVADHNLENLGRDLLSGLRDTVRVRHYDKPVRNLVLSGQEELLRQNLYLILETARLAVVQEDTPLYQDSLGRLEHSVHQYFRADTDPARALPGRIEALKSRPVNPPVPDLTPLLEALRTRQQLATADREAQ</sequence>
<dbReference type="GO" id="GO:0032259">
    <property type="term" value="P:methylation"/>
    <property type="evidence" value="ECO:0007669"/>
    <property type="project" value="UniProtKB-KW"/>
</dbReference>
<protein>
    <submittedName>
        <fullName evidence="3">Uroporphyrin-III C-methyltransferase</fullName>
        <ecNumber evidence="3">2.1.1.107</ecNumber>
    </submittedName>
</protein>
<dbReference type="PANTHER" id="PTHR38043:SF1">
    <property type="entry name" value="PROTEIN HEMX"/>
    <property type="match status" value="1"/>
</dbReference>
<keyword evidence="3" id="KW-0808">Transferase</keyword>
<proteinExistence type="predicted"/>
<evidence type="ECO:0000313" key="4">
    <source>
        <dbReference type="Proteomes" id="UP000031631"/>
    </source>
</evidence>
<evidence type="ECO:0000256" key="2">
    <source>
        <dbReference type="SAM" id="Phobius"/>
    </source>
</evidence>
<evidence type="ECO:0000256" key="1">
    <source>
        <dbReference type="SAM" id="Coils"/>
    </source>
</evidence>
<accession>A0A7U6GG85</accession>
<dbReference type="EC" id="2.1.1.107" evidence="3"/>
<keyword evidence="2" id="KW-0472">Membrane</keyword>
<dbReference type="GO" id="GO:0004851">
    <property type="term" value="F:uroporphyrin-III C-methyltransferase activity"/>
    <property type="evidence" value="ECO:0007669"/>
    <property type="project" value="UniProtKB-EC"/>
</dbReference>
<dbReference type="EMBL" id="AP012273">
    <property type="protein sequence ID" value="BAO43034.1"/>
    <property type="molecule type" value="Genomic_DNA"/>
</dbReference>
<dbReference type="PANTHER" id="PTHR38043">
    <property type="entry name" value="PROTEIN HEMX"/>
    <property type="match status" value="1"/>
</dbReference>
<keyword evidence="2" id="KW-1133">Transmembrane helix</keyword>
<dbReference type="OrthoDB" id="5739852at2"/>
<dbReference type="Pfam" id="PF04375">
    <property type="entry name" value="HemX"/>
    <property type="match status" value="1"/>
</dbReference>